<proteinExistence type="predicted"/>
<dbReference type="PANTHER" id="PTHR43394">
    <property type="entry name" value="ATP-DEPENDENT PERMEASE MDL1, MITOCHONDRIAL"/>
    <property type="match status" value="1"/>
</dbReference>
<dbReference type="GO" id="GO:0005886">
    <property type="term" value="C:plasma membrane"/>
    <property type="evidence" value="ECO:0007669"/>
    <property type="project" value="UniProtKB-SubCell"/>
</dbReference>
<evidence type="ECO:0000259" key="8">
    <source>
        <dbReference type="PROSITE" id="PS50893"/>
    </source>
</evidence>
<evidence type="ECO:0000256" key="6">
    <source>
        <dbReference type="ARBA" id="ARBA00023136"/>
    </source>
</evidence>
<evidence type="ECO:0000256" key="5">
    <source>
        <dbReference type="ARBA" id="ARBA00022989"/>
    </source>
</evidence>
<evidence type="ECO:0000256" key="2">
    <source>
        <dbReference type="ARBA" id="ARBA00022692"/>
    </source>
</evidence>
<keyword evidence="11" id="KW-1185">Reference proteome</keyword>
<feature type="domain" description="ABC transmembrane type-1" evidence="9">
    <location>
        <begin position="14"/>
        <end position="296"/>
    </location>
</feature>
<feature type="transmembrane region" description="Helical" evidence="7">
    <location>
        <begin position="128"/>
        <end position="147"/>
    </location>
</feature>
<keyword evidence="3" id="KW-0547">Nucleotide-binding</keyword>
<feature type="transmembrane region" description="Helical" evidence="7">
    <location>
        <begin position="49"/>
        <end position="71"/>
    </location>
</feature>
<comment type="subcellular location">
    <subcellularLocation>
        <location evidence="1">Cell membrane</location>
        <topology evidence="1">Multi-pass membrane protein</topology>
    </subcellularLocation>
</comment>
<comment type="caution">
    <text evidence="10">The sequence shown here is derived from an EMBL/GenBank/DDBJ whole genome shotgun (WGS) entry which is preliminary data.</text>
</comment>
<dbReference type="InterPro" id="IPR003593">
    <property type="entry name" value="AAA+_ATPase"/>
</dbReference>
<gene>
    <name evidence="10" type="ORF">HNR73_002481</name>
</gene>
<keyword evidence="2 7" id="KW-0812">Transmembrane</keyword>
<dbReference type="Pfam" id="PF00005">
    <property type="entry name" value="ABC_tran"/>
    <property type="match status" value="1"/>
</dbReference>
<dbReference type="Proteomes" id="UP000548476">
    <property type="component" value="Unassembled WGS sequence"/>
</dbReference>
<keyword evidence="5 7" id="KW-1133">Transmembrane helix</keyword>
<protein>
    <submittedName>
        <fullName evidence="10">ABC-type multidrug transport system fused ATPase/permease subunit</fullName>
    </submittedName>
</protein>
<evidence type="ECO:0000313" key="10">
    <source>
        <dbReference type="EMBL" id="MBB6034627.1"/>
    </source>
</evidence>
<dbReference type="PROSITE" id="PS50893">
    <property type="entry name" value="ABC_TRANSPORTER_2"/>
    <property type="match status" value="1"/>
</dbReference>
<dbReference type="PANTHER" id="PTHR43394:SF1">
    <property type="entry name" value="ATP-BINDING CASSETTE SUB-FAMILY B MEMBER 10, MITOCHONDRIAL"/>
    <property type="match status" value="1"/>
</dbReference>
<dbReference type="InterPro" id="IPR027417">
    <property type="entry name" value="P-loop_NTPase"/>
</dbReference>
<dbReference type="Gene3D" id="1.20.1560.10">
    <property type="entry name" value="ABC transporter type 1, transmembrane domain"/>
    <property type="match status" value="1"/>
</dbReference>
<feature type="domain" description="ABC transporter" evidence="8">
    <location>
        <begin position="328"/>
        <end position="560"/>
    </location>
</feature>
<evidence type="ECO:0000313" key="11">
    <source>
        <dbReference type="Proteomes" id="UP000548476"/>
    </source>
</evidence>
<evidence type="ECO:0000256" key="7">
    <source>
        <dbReference type="SAM" id="Phobius"/>
    </source>
</evidence>
<dbReference type="GO" id="GO:0015421">
    <property type="term" value="F:ABC-type oligopeptide transporter activity"/>
    <property type="evidence" value="ECO:0007669"/>
    <property type="project" value="TreeGrafter"/>
</dbReference>
<dbReference type="InterPro" id="IPR036640">
    <property type="entry name" value="ABC1_TM_sf"/>
</dbReference>
<dbReference type="InterPro" id="IPR011527">
    <property type="entry name" value="ABC1_TM_dom"/>
</dbReference>
<keyword evidence="4" id="KW-0067">ATP-binding</keyword>
<dbReference type="InterPro" id="IPR003439">
    <property type="entry name" value="ABC_transporter-like_ATP-bd"/>
</dbReference>
<dbReference type="Gene3D" id="3.40.50.300">
    <property type="entry name" value="P-loop containing nucleotide triphosphate hydrolases"/>
    <property type="match status" value="1"/>
</dbReference>
<sequence length="568" mass="59530">MLTRHIRPHWPLAALLAVLLLTATALQLAGPRLLGAFVDGATGGEALTGLIGLGVFYLVSVALTGGVEVAAEAIGGRLAWRTTNELRADLLAHALDADLEFHSAHSPGELISRIDGDTGRLADFASRLLILLAVNALLLLGVCVMLLLVDWRIGLGCTALVVAGLSLVRRMVGSAVPASAAASAAEAEVSGFVEERVRGAEDLVPNGATAHTLHGLVTLNRALFEARKRATLAQVRWPRTAQHLNATAVVLGLAGAIALYRADAVTVGEVYSVVAFLTLMRIPLFVISNNMSKVDDSLAAIRRCRELLAERPTITPGERELPDGPLPVEFDGVDFDYPDRRVLRGVSLTVPAGRQLALVGVSGGGKTTIARLAARMLDPGAGVVRVGGIDLRETSAESLRRSVTYVTQEVRVLAVSVRDNVAIFDASVPDARIVEVLTAAGLGRWLAGLPGGLDTVLGSGHGLSAGQEQLLAIARVLLRDPGLVVLDEASSRIPPADRAAVTAALRTLLAGRTSIVIAHRLDTVESADEVAVIEDGRVAERGAYAALAARPDSRLSRALRSVGSEVRA</sequence>
<keyword evidence="6 7" id="KW-0472">Membrane</keyword>
<dbReference type="PROSITE" id="PS50929">
    <property type="entry name" value="ABC_TM1F"/>
    <property type="match status" value="1"/>
</dbReference>
<evidence type="ECO:0000256" key="1">
    <source>
        <dbReference type="ARBA" id="ARBA00004651"/>
    </source>
</evidence>
<evidence type="ECO:0000256" key="4">
    <source>
        <dbReference type="ARBA" id="ARBA00022840"/>
    </source>
</evidence>
<dbReference type="SUPFAM" id="SSF90123">
    <property type="entry name" value="ABC transporter transmembrane region"/>
    <property type="match status" value="1"/>
</dbReference>
<dbReference type="EMBL" id="JACHGT010000005">
    <property type="protein sequence ID" value="MBB6034627.1"/>
    <property type="molecule type" value="Genomic_DNA"/>
</dbReference>
<dbReference type="CDD" id="cd07346">
    <property type="entry name" value="ABC_6TM_exporters"/>
    <property type="match status" value="1"/>
</dbReference>
<reference evidence="10 11" key="1">
    <citation type="submission" date="2020-08" db="EMBL/GenBank/DDBJ databases">
        <title>Genomic Encyclopedia of Type Strains, Phase IV (KMG-IV): sequencing the most valuable type-strain genomes for metagenomic binning, comparative biology and taxonomic classification.</title>
        <authorList>
            <person name="Goeker M."/>
        </authorList>
    </citation>
    <scope>NUCLEOTIDE SEQUENCE [LARGE SCALE GENOMIC DNA]</scope>
    <source>
        <strain evidence="10 11">YIM 65646</strain>
    </source>
</reference>
<dbReference type="GO" id="GO:0005524">
    <property type="term" value="F:ATP binding"/>
    <property type="evidence" value="ECO:0007669"/>
    <property type="project" value="UniProtKB-KW"/>
</dbReference>
<dbReference type="SMART" id="SM00382">
    <property type="entry name" value="AAA"/>
    <property type="match status" value="1"/>
</dbReference>
<evidence type="ECO:0000259" key="9">
    <source>
        <dbReference type="PROSITE" id="PS50929"/>
    </source>
</evidence>
<dbReference type="GO" id="GO:0016887">
    <property type="term" value="F:ATP hydrolysis activity"/>
    <property type="evidence" value="ECO:0007669"/>
    <property type="project" value="InterPro"/>
</dbReference>
<evidence type="ECO:0000256" key="3">
    <source>
        <dbReference type="ARBA" id="ARBA00022741"/>
    </source>
</evidence>
<dbReference type="SUPFAM" id="SSF52540">
    <property type="entry name" value="P-loop containing nucleoside triphosphate hydrolases"/>
    <property type="match status" value="1"/>
</dbReference>
<name>A0A841FN26_9ACTN</name>
<dbReference type="Pfam" id="PF00664">
    <property type="entry name" value="ABC_membrane"/>
    <property type="match status" value="1"/>
</dbReference>
<accession>A0A841FN26</accession>
<dbReference type="InterPro" id="IPR039421">
    <property type="entry name" value="Type_1_exporter"/>
</dbReference>
<dbReference type="AlphaFoldDB" id="A0A841FN26"/>
<organism evidence="10 11">
    <name type="scientific">Phytomonospora endophytica</name>
    <dbReference type="NCBI Taxonomy" id="714109"/>
    <lineage>
        <taxon>Bacteria</taxon>
        <taxon>Bacillati</taxon>
        <taxon>Actinomycetota</taxon>
        <taxon>Actinomycetes</taxon>
        <taxon>Micromonosporales</taxon>
        <taxon>Micromonosporaceae</taxon>
        <taxon>Phytomonospora</taxon>
    </lineage>
</organism>
<dbReference type="RefSeq" id="WP_184787509.1">
    <property type="nucleotide sequence ID" value="NZ_BONT01000110.1"/>
</dbReference>